<feature type="transmembrane region" description="Helical" evidence="7">
    <location>
        <begin position="915"/>
        <end position="937"/>
    </location>
</feature>
<keyword evidence="2 7" id="KW-0812">Transmembrane</keyword>
<evidence type="ECO:0000313" key="11">
    <source>
        <dbReference type="Proteomes" id="UP001521116"/>
    </source>
</evidence>
<dbReference type="Pfam" id="PF00403">
    <property type="entry name" value="HMA"/>
    <property type="match status" value="1"/>
</dbReference>
<dbReference type="PANTHER" id="PTHR46594">
    <property type="entry name" value="P-TYPE CATION-TRANSPORTING ATPASE"/>
    <property type="match status" value="1"/>
</dbReference>
<protein>
    <recommendedName>
        <fullName evidence="9">HMA domain-containing protein</fullName>
    </recommendedName>
</protein>
<dbReference type="Gene3D" id="3.40.1110.10">
    <property type="entry name" value="Calcium-transporting ATPase, cytoplasmic domain N"/>
    <property type="match status" value="1"/>
</dbReference>
<dbReference type="NCBIfam" id="TIGR01494">
    <property type="entry name" value="ATPase_P-type"/>
    <property type="match status" value="1"/>
</dbReference>
<feature type="compositionally biased region" description="Low complexity" evidence="8">
    <location>
        <begin position="102"/>
        <end position="112"/>
    </location>
</feature>
<dbReference type="InterPro" id="IPR023299">
    <property type="entry name" value="ATPase_P-typ_cyto_dom_N"/>
</dbReference>
<keyword evidence="4" id="KW-1278">Translocase</keyword>
<evidence type="ECO:0000313" key="10">
    <source>
        <dbReference type="EMBL" id="KAL1617224.1"/>
    </source>
</evidence>
<evidence type="ECO:0000256" key="5">
    <source>
        <dbReference type="ARBA" id="ARBA00022989"/>
    </source>
</evidence>
<dbReference type="SUPFAM" id="SSF81665">
    <property type="entry name" value="Calcium ATPase, transmembrane domain M"/>
    <property type="match status" value="1"/>
</dbReference>
<accession>A0ABR3SCL3</accession>
<evidence type="ECO:0000256" key="3">
    <source>
        <dbReference type="ARBA" id="ARBA00022723"/>
    </source>
</evidence>
<dbReference type="PRINTS" id="PR00120">
    <property type="entry name" value="HATPASE"/>
</dbReference>
<dbReference type="SFLD" id="SFLDS00003">
    <property type="entry name" value="Haloacid_Dehalogenase"/>
    <property type="match status" value="1"/>
</dbReference>
<proteinExistence type="inferred from homology"/>
<dbReference type="NCBIfam" id="TIGR01525">
    <property type="entry name" value="ATPase-IB_hvy"/>
    <property type="match status" value="1"/>
</dbReference>
<dbReference type="InterPro" id="IPR008250">
    <property type="entry name" value="ATPase_P-typ_transduc_dom_A_sf"/>
</dbReference>
<dbReference type="Pfam" id="PF00702">
    <property type="entry name" value="Hydrolase"/>
    <property type="match status" value="1"/>
</dbReference>
<dbReference type="Gene3D" id="2.70.150.10">
    <property type="entry name" value="Calcium-transporting ATPase, cytoplasmic transduction domain A"/>
    <property type="match status" value="1"/>
</dbReference>
<dbReference type="PROSITE" id="PS00154">
    <property type="entry name" value="ATPASE_E1_E2"/>
    <property type="match status" value="1"/>
</dbReference>
<feature type="domain" description="HMA" evidence="9">
    <location>
        <begin position="169"/>
        <end position="235"/>
    </location>
</feature>
<comment type="caution">
    <text evidence="10">The sequence shown here is derived from an EMBL/GenBank/DDBJ whole genome shotgun (WGS) entry which is preliminary data.</text>
</comment>
<dbReference type="Pfam" id="PF24534">
    <property type="entry name" value="HMA_PCA1"/>
    <property type="match status" value="1"/>
</dbReference>
<gene>
    <name evidence="10" type="ORF">SLS56_011087</name>
</gene>
<evidence type="ECO:0000256" key="2">
    <source>
        <dbReference type="ARBA" id="ARBA00022692"/>
    </source>
</evidence>
<dbReference type="SUPFAM" id="SSF81653">
    <property type="entry name" value="Calcium ATPase, transduction domain A"/>
    <property type="match status" value="1"/>
</dbReference>
<keyword evidence="11" id="KW-1185">Reference proteome</keyword>
<feature type="transmembrane region" description="Helical" evidence="7">
    <location>
        <begin position="389"/>
        <end position="411"/>
    </location>
</feature>
<keyword evidence="7" id="KW-0067">ATP-binding</keyword>
<evidence type="ECO:0000256" key="8">
    <source>
        <dbReference type="SAM" id="MobiDB-lite"/>
    </source>
</evidence>
<dbReference type="InterPro" id="IPR059000">
    <property type="entry name" value="ATPase_P-type_domA"/>
</dbReference>
<evidence type="ECO:0000256" key="6">
    <source>
        <dbReference type="ARBA" id="ARBA00023136"/>
    </source>
</evidence>
<feature type="transmembrane region" description="Helical" evidence="7">
    <location>
        <begin position="572"/>
        <end position="594"/>
    </location>
</feature>
<feature type="region of interest" description="Disordered" evidence="8">
    <location>
        <begin position="1"/>
        <end position="20"/>
    </location>
</feature>
<dbReference type="NCBIfam" id="TIGR01511">
    <property type="entry name" value="ATPase-IB1_Cu"/>
    <property type="match status" value="1"/>
</dbReference>
<dbReference type="SFLD" id="SFLDG00002">
    <property type="entry name" value="C1.7:_P-type_atpase_like"/>
    <property type="match status" value="1"/>
</dbReference>
<dbReference type="EMBL" id="JAJVDC020000239">
    <property type="protein sequence ID" value="KAL1617224.1"/>
    <property type="molecule type" value="Genomic_DNA"/>
</dbReference>
<dbReference type="InterPro" id="IPR027256">
    <property type="entry name" value="P-typ_ATPase_IB"/>
</dbReference>
<feature type="transmembrane region" description="Helical" evidence="7">
    <location>
        <begin position="350"/>
        <end position="368"/>
    </location>
</feature>
<evidence type="ECO:0000256" key="1">
    <source>
        <dbReference type="ARBA" id="ARBA00004370"/>
    </source>
</evidence>
<evidence type="ECO:0000256" key="4">
    <source>
        <dbReference type="ARBA" id="ARBA00022967"/>
    </source>
</evidence>
<dbReference type="Pfam" id="PF00122">
    <property type="entry name" value="E1-E2_ATPase"/>
    <property type="match status" value="1"/>
</dbReference>
<feature type="region of interest" description="Disordered" evidence="8">
    <location>
        <begin position="100"/>
        <end position="135"/>
    </location>
</feature>
<dbReference type="InterPro" id="IPR036163">
    <property type="entry name" value="HMA_dom_sf"/>
</dbReference>
<keyword evidence="3 7" id="KW-0479">Metal-binding</keyword>
<keyword evidence="5 7" id="KW-1133">Transmembrane helix</keyword>
<dbReference type="InterPro" id="IPR036412">
    <property type="entry name" value="HAD-like_sf"/>
</dbReference>
<dbReference type="PRINTS" id="PR00119">
    <property type="entry name" value="CATATPASE"/>
</dbReference>
<dbReference type="Gene3D" id="3.40.50.1000">
    <property type="entry name" value="HAD superfamily/HAD-like"/>
    <property type="match status" value="1"/>
</dbReference>
<dbReference type="InterPro" id="IPR001757">
    <property type="entry name" value="P_typ_ATPase"/>
</dbReference>
<dbReference type="InterPro" id="IPR018303">
    <property type="entry name" value="ATPase_P-typ_P_site"/>
</dbReference>
<keyword evidence="7" id="KW-0547">Nucleotide-binding</keyword>
<evidence type="ECO:0000259" key="9">
    <source>
        <dbReference type="PROSITE" id="PS50846"/>
    </source>
</evidence>
<dbReference type="PANTHER" id="PTHR46594:SF4">
    <property type="entry name" value="P-TYPE CATION-TRANSPORTING ATPASE"/>
    <property type="match status" value="1"/>
</dbReference>
<feature type="transmembrane region" description="Helical" evidence="7">
    <location>
        <begin position="949"/>
        <end position="968"/>
    </location>
</feature>
<feature type="transmembrane region" description="Helical" evidence="7">
    <location>
        <begin position="423"/>
        <end position="441"/>
    </location>
</feature>
<evidence type="ECO:0000256" key="7">
    <source>
        <dbReference type="RuleBase" id="RU362081"/>
    </source>
</evidence>
<dbReference type="PROSITE" id="PS50846">
    <property type="entry name" value="HMA_2"/>
    <property type="match status" value="1"/>
</dbReference>
<sequence>MLRRYLSPPPPHRRPTANHTLLPDGCLDELALRECAEKCSSPAAQQPGAAADAACDYHKKQARRRYRASLDALGCICRALLARNLESCCDRTAAVRRRRGARPGSRASSCRSSVEKQGGGRKLSGERGPAGRRGQASACEDKCCAEKPVAGITVGVDAVDVERGDAKNERVVLTVHGMTCTGCETKLQRSLAAIPSVSRVQTSLLLARAEFNVDSRVLSAEQVQTRLEKETGFNFDRVTNDDEELEIIEVLAGGNAKAFLTREMPAGVVGDSAVDKETVALQYDPKIIGARDLVNHAFSSPLELAPLRPPPSISSGRKHVWNVGWKTLLSALLTIPVLIMAWAPLPENELAYGSASLALATIIQVVVAGPFYSSAVRSLVFSRVIEMDLLIVLSTSAAYIFSVVAFAYLVAGNPLSTGEFFETGTLLVTLIMVGRFLSAVARQKAVESVSVLSLQASTAILSSSDGQTAEEIDARLLQFGDIFKVLPETRIATDGTVISGSSEVDESMVTGEARLVPKESSSSVIAGSVNSSGVLLVRVSRLPGSNTISKIAAMVDEAKMSKPKIQDLADKIAGYFVPVVVSITIVTFAVWIGVGVGVRGQGGSEAAVQAITYAIATLIVSCPCAIGLAVPMVIVMASGIAAENGVVVKTAETLEVARKTSHVVLDKTGTLTQGKLSVSRVAFPNGSMDSAVGILFGLVRGSKHPVSVAVASYLEEQGAVEVPVNDIQSLPGKGVEAFVDGVVIRAGNSRWLNMESEPEVSSLLAEGLTVFCFTLDGVLHAAYGLKDTLRPEAQSVVDHLISSEISVHIVSGDDDGAVQYIASELGIPPSNVRARVSPGEKQEYVRHLLQNSTNTVLFCGDGTNDSVALAQATVGLHMSGGTDVASSAADAVLTADSLSGLLILLRISRSAFTRIVMNFGWSFVYNLFAILLAAGAFPNARIPPEFAGLGEVVSVLPVILIALQLKFIKNWS</sequence>
<dbReference type="Gene3D" id="3.30.70.100">
    <property type="match status" value="1"/>
</dbReference>
<dbReference type="InterPro" id="IPR056236">
    <property type="entry name" value="HMA_PCA1"/>
</dbReference>
<keyword evidence="6 7" id="KW-0472">Membrane</keyword>
<dbReference type="InterPro" id="IPR044492">
    <property type="entry name" value="P_typ_ATPase_HD_dom"/>
</dbReference>
<dbReference type="InterPro" id="IPR006121">
    <property type="entry name" value="HMA_dom"/>
</dbReference>
<feature type="transmembrane region" description="Helical" evidence="7">
    <location>
        <begin position="323"/>
        <end position="344"/>
    </location>
</feature>
<dbReference type="Proteomes" id="UP001521116">
    <property type="component" value="Unassembled WGS sequence"/>
</dbReference>
<name>A0ABR3SCL3_9PEZI</name>
<dbReference type="CDD" id="cd00371">
    <property type="entry name" value="HMA"/>
    <property type="match status" value="1"/>
</dbReference>
<organism evidence="10 11">
    <name type="scientific">Neofusicoccum ribis</name>
    <dbReference type="NCBI Taxonomy" id="45134"/>
    <lineage>
        <taxon>Eukaryota</taxon>
        <taxon>Fungi</taxon>
        <taxon>Dikarya</taxon>
        <taxon>Ascomycota</taxon>
        <taxon>Pezizomycotina</taxon>
        <taxon>Dothideomycetes</taxon>
        <taxon>Dothideomycetes incertae sedis</taxon>
        <taxon>Botryosphaeriales</taxon>
        <taxon>Botryosphaeriaceae</taxon>
        <taxon>Neofusicoccum</taxon>
    </lineage>
</organism>
<comment type="subcellular location">
    <subcellularLocation>
        <location evidence="1 7">Membrane</location>
    </subcellularLocation>
</comment>
<feature type="transmembrane region" description="Helical" evidence="7">
    <location>
        <begin position="606"/>
        <end position="630"/>
    </location>
</feature>
<dbReference type="SFLD" id="SFLDF00027">
    <property type="entry name" value="p-type_atpase"/>
    <property type="match status" value="1"/>
</dbReference>
<reference evidence="10 11" key="1">
    <citation type="submission" date="2024-02" db="EMBL/GenBank/DDBJ databases">
        <title>De novo assembly and annotation of 12 fungi associated with fruit tree decline syndrome in Ontario, Canada.</title>
        <authorList>
            <person name="Sulman M."/>
            <person name="Ellouze W."/>
            <person name="Ilyukhin E."/>
        </authorList>
    </citation>
    <scope>NUCLEOTIDE SEQUENCE [LARGE SCALE GENOMIC DNA]</scope>
    <source>
        <strain evidence="10 11">M1-105</strain>
    </source>
</reference>
<dbReference type="SUPFAM" id="SSF55008">
    <property type="entry name" value="HMA, heavy metal-associated domain"/>
    <property type="match status" value="1"/>
</dbReference>
<comment type="similarity">
    <text evidence="7">Belongs to the cation transport ATPase (P-type) (TC 3.A.3) family. Type IB subfamily.</text>
</comment>
<dbReference type="InterPro" id="IPR023298">
    <property type="entry name" value="ATPase_P-typ_TM_dom_sf"/>
</dbReference>
<dbReference type="SUPFAM" id="SSF56784">
    <property type="entry name" value="HAD-like"/>
    <property type="match status" value="1"/>
</dbReference>
<dbReference type="InterPro" id="IPR023214">
    <property type="entry name" value="HAD_sf"/>
</dbReference>